<keyword evidence="2" id="KW-1185">Reference proteome</keyword>
<gene>
    <name evidence="1" type="ORF">Syun_027510</name>
</gene>
<comment type="caution">
    <text evidence="1">The sequence shown here is derived from an EMBL/GenBank/DDBJ whole genome shotgun (WGS) entry which is preliminary data.</text>
</comment>
<sequence length="165" mass="18363">MAMTCIFVPGVDLIDGSLRGGLELSVPSESRIGGSARRRRRSSLNRVGYRPNLVGGCYNDHVVQMPQLVNFVGLHGYTYVELGKANHVPSMTPLYLMVNMRASTTESLHLWLRPREVEATSRHASVDSGRRESAEMEVILEHREGVGMVRTKDTDVHIPPHNVSE</sequence>
<name>A0AAP0EG22_9MAGN</name>
<accession>A0AAP0EG22</accession>
<reference evidence="1 2" key="1">
    <citation type="submission" date="2024-01" db="EMBL/GenBank/DDBJ databases">
        <title>Genome assemblies of Stephania.</title>
        <authorList>
            <person name="Yang L."/>
        </authorList>
    </citation>
    <scope>NUCLEOTIDE SEQUENCE [LARGE SCALE GENOMIC DNA]</scope>
    <source>
        <strain evidence="1">YNDBR</strain>
        <tissue evidence="1">Leaf</tissue>
    </source>
</reference>
<organism evidence="1 2">
    <name type="scientific">Stephania yunnanensis</name>
    <dbReference type="NCBI Taxonomy" id="152371"/>
    <lineage>
        <taxon>Eukaryota</taxon>
        <taxon>Viridiplantae</taxon>
        <taxon>Streptophyta</taxon>
        <taxon>Embryophyta</taxon>
        <taxon>Tracheophyta</taxon>
        <taxon>Spermatophyta</taxon>
        <taxon>Magnoliopsida</taxon>
        <taxon>Ranunculales</taxon>
        <taxon>Menispermaceae</taxon>
        <taxon>Menispermoideae</taxon>
        <taxon>Cissampelideae</taxon>
        <taxon>Stephania</taxon>
    </lineage>
</organism>
<evidence type="ECO:0000313" key="2">
    <source>
        <dbReference type="Proteomes" id="UP001420932"/>
    </source>
</evidence>
<dbReference type="Proteomes" id="UP001420932">
    <property type="component" value="Unassembled WGS sequence"/>
</dbReference>
<proteinExistence type="predicted"/>
<dbReference type="AlphaFoldDB" id="A0AAP0EG22"/>
<protein>
    <submittedName>
        <fullName evidence="1">Uncharacterized protein</fullName>
    </submittedName>
</protein>
<evidence type="ECO:0000313" key="1">
    <source>
        <dbReference type="EMBL" id="KAK9092599.1"/>
    </source>
</evidence>
<dbReference type="EMBL" id="JBBNAF010000012">
    <property type="protein sequence ID" value="KAK9092599.1"/>
    <property type="molecule type" value="Genomic_DNA"/>
</dbReference>